<evidence type="ECO:0000313" key="3">
    <source>
        <dbReference type="EMBL" id="OUT17166.1"/>
    </source>
</evidence>
<proteinExistence type="inferred from homology"/>
<comment type="caution">
    <text evidence="3">The sequence shown here is derived from an EMBL/GenBank/DDBJ whole genome shotgun (WGS) entry which is preliminary data.</text>
</comment>
<dbReference type="Pfam" id="PF02604">
    <property type="entry name" value="PhdYeFM_antitox"/>
    <property type="match status" value="1"/>
</dbReference>
<evidence type="ECO:0000256" key="1">
    <source>
        <dbReference type="ARBA" id="ARBA00009981"/>
    </source>
</evidence>
<accession>A0A1Y5N8J0</accession>
<dbReference type="InterPro" id="IPR036165">
    <property type="entry name" value="YefM-like_sf"/>
</dbReference>
<protein>
    <recommendedName>
        <fullName evidence="2">Antitoxin</fullName>
    </recommendedName>
</protein>
<dbReference type="RefSeq" id="WP_087581802.1">
    <property type="nucleotide sequence ID" value="NZ_NDYQ01000009.1"/>
</dbReference>
<name>A0A1Y5N8J0_9BACT</name>
<dbReference type="EMBL" id="NDYQ01000009">
    <property type="protein sequence ID" value="OUT17166.1"/>
    <property type="molecule type" value="Genomic_DNA"/>
</dbReference>
<evidence type="ECO:0000313" key="4">
    <source>
        <dbReference type="Proteomes" id="UP000195893"/>
    </source>
</evidence>
<gene>
    <name evidence="3" type="ORF">B9N60_06840</name>
</gene>
<dbReference type="SUPFAM" id="SSF143120">
    <property type="entry name" value="YefM-like"/>
    <property type="match status" value="1"/>
</dbReference>
<comment type="function">
    <text evidence="2">Antitoxin component of a type II toxin-antitoxin (TA) system.</text>
</comment>
<dbReference type="AlphaFoldDB" id="A0A1Y5N8J0"/>
<reference evidence="3 4" key="1">
    <citation type="submission" date="2017-04" db="EMBL/GenBank/DDBJ databases">
        <title>Complete genome of Campylobacter concisus ATCC 33237T and draft genomes for an additional eight well characterized C. concisus strains.</title>
        <authorList>
            <person name="Cornelius A.J."/>
            <person name="Miller W.G."/>
            <person name="Lastovica A.J."/>
            <person name="On S.L."/>
            <person name="French N.P."/>
            <person name="Vandenberg O."/>
            <person name="Biggs P.J."/>
        </authorList>
    </citation>
    <scope>NUCLEOTIDE SEQUENCE [LARGE SCALE GENOMIC DNA]</scope>
    <source>
        <strain evidence="3 4">Lasto127.99</strain>
    </source>
</reference>
<dbReference type="Proteomes" id="UP000195893">
    <property type="component" value="Unassembled WGS sequence"/>
</dbReference>
<evidence type="ECO:0000256" key="2">
    <source>
        <dbReference type="RuleBase" id="RU362080"/>
    </source>
</evidence>
<organism evidence="3 4">
    <name type="scientific">Campylobacter concisus</name>
    <dbReference type="NCBI Taxonomy" id="199"/>
    <lineage>
        <taxon>Bacteria</taxon>
        <taxon>Pseudomonadati</taxon>
        <taxon>Campylobacterota</taxon>
        <taxon>Epsilonproteobacteria</taxon>
        <taxon>Campylobacterales</taxon>
        <taxon>Campylobacteraceae</taxon>
        <taxon>Campylobacter</taxon>
    </lineage>
</organism>
<sequence length="83" mass="9026">MQTIQANFTASISELKKSPAQILKQAGDNVVAILNHNVPSAYLVPSTVYEKMTEIIEEYHLSKAVDVALASGEKPVKVSLDEL</sequence>
<comment type="similarity">
    <text evidence="1 2">Belongs to the phD/YefM antitoxin family.</text>
</comment>
<dbReference type="InterPro" id="IPR006442">
    <property type="entry name" value="Antitoxin_Phd/YefM"/>
</dbReference>